<gene>
    <name evidence="1" type="ORF">PMG11_11164</name>
</gene>
<evidence type="ECO:0000313" key="1">
    <source>
        <dbReference type="EMBL" id="CEJ62670.1"/>
    </source>
</evidence>
<name>A0A0F7U4L0_PENBI</name>
<accession>A0A0F7U4L0</accession>
<sequence length="68" mass="7569">MKASSGIPIFPDSPTSHPVDFCVLEIWPKVIFLSSPYAKLLARSQKALRSLTNHGSHTCETEKRSQEV</sequence>
<keyword evidence="2" id="KW-1185">Reference proteome</keyword>
<proteinExistence type="predicted"/>
<dbReference type="AlphaFoldDB" id="A0A0F7U4L0"/>
<dbReference type="Proteomes" id="UP000042958">
    <property type="component" value="Unassembled WGS sequence"/>
</dbReference>
<dbReference type="EMBL" id="CDHK01000020">
    <property type="protein sequence ID" value="CEJ62670.1"/>
    <property type="molecule type" value="Genomic_DNA"/>
</dbReference>
<evidence type="ECO:0000313" key="2">
    <source>
        <dbReference type="Proteomes" id="UP000042958"/>
    </source>
</evidence>
<protein>
    <submittedName>
        <fullName evidence="1">Uncharacterized protein</fullName>
    </submittedName>
</protein>
<reference evidence="2" key="1">
    <citation type="journal article" date="2015" name="Genome Announc.">
        <title>Draft genome sequence of the fungus Penicillium brasilianum MG11.</title>
        <authorList>
            <person name="Horn F."/>
            <person name="Linde J."/>
            <person name="Mattern D.J."/>
            <person name="Walther G."/>
            <person name="Guthke R."/>
            <person name="Brakhage A.A."/>
            <person name="Valiante V."/>
        </authorList>
    </citation>
    <scope>NUCLEOTIDE SEQUENCE [LARGE SCALE GENOMIC DNA]</scope>
    <source>
        <strain evidence="2">MG11</strain>
    </source>
</reference>
<organism evidence="1 2">
    <name type="scientific">Penicillium brasilianum</name>
    <dbReference type="NCBI Taxonomy" id="104259"/>
    <lineage>
        <taxon>Eukaryota</taxon>
        <taxon>Fungi</taxon>
        <taxon>Dikarya</taxon>
        <taxon>Ascomycota</taxon>
        <taxon>Pezizomycotina</taxon>
        <taxon>Eurotiomycetes</taxon>
        <taxon>Eurotiomycetidae</taxon>
        <taxon>Eurotiales</taxon>
        <taxon>Aspergillaceae</taxon>
        <taxon>Penicillium</taxon>
    </lineage>
</organism>